<organism evidence="1 2">
    <name type="scientific">Endozoicomonas euniceicola</name>
    <dbReference type="NCBI Taxonomy" id="1234143"/>
    <lineage>
        <taxon>Bacteria</taxon>
        <taxon>Pseudomonadati</taxon>
        <taxon>Pseudomonadota</taxon>
        <taxon>Gammaproteobacteria</taxon>
        <taxon>Oceanospirillales</taxon>
        <taxon>Endozoicomonadaceae</taxon>
        <taxon>Endozoicomonas</taxon>
    </lineage>
</organism>
<name>A0ABY6H0S4_9GAMM</name>
<protein>
    <submittedName>
        <fullName evidence="1">Type II toxin-antitoxin system HicB family antitoxin</fullName>
    </submittedName>
</protein>
<dbReference type="Proteomes" id="UP001163255">
    <property type="component" value="Chromosome"/>
</dbReference>
<dbReference type="RefSeq" id="WP_262601413.1">
    <property type="nucleotide sequence ID" value="NZ_CP103300.1"/>
</dbReference>
<keyword evidence="2" id="KW-1185">Reference proteome</keyword>
<evidence type="ECO:0000313" key="2">
    <source>
        <dbReference type="Proteomes" id="UP001163255"/>
    </source>
</evidence>
<dbReference type="EMBL" id="CP103300">
    <property type="protein sequence ID" value="UYM18659.1"/>
    <property type="molecule type" value="Genomic_DNA"/>
</dbReference>
<evidence type="ECO:0000313" key="1">
    <source>
        <dbReference type="EMBL" id="UYM18659.1"/>
    </source>
</evidence>
<gene>
    <name evidence="1" type="ORF">NX720_12395</name>
</gene>
<dbReference type="Gene3D" id="3.30.160.250">
    <property type="match status" value="1"/>
</dbReference>
<dbReference type="SUPFAM" id="SSF143100">
    <property type="entry name" value="TTHA1013/TTHA0281-like"/>
    <property type="match status" value="1"/>
</dbReference>
<accession>A0ABY6H0S4</accession>
<sequence length="149" mass="16422">MRIQYPATVSRDEDGRYLVKFRDFGWGGTDGESIEEALSEASDCLDELIAVTMENDEALPVPGDMLAINTYPVVPSALLAAKAAIYGEQKAKRHKKTELAEMVGKDEKFIRTLLDPNAGSKIQSIEEVLHALGKRLVISVEDDLSIQSR</sequence>
<proteinExistence type="predicted"/>
<dbReference type="InterPro" id="IPR035069">
    <property type="entry name" value="TTHA1013/TTHA0281-like"/>
</dbReference>
<reference evidence="1" key="1">
    <citation type="submission" date="2022-10" db="EMBL/GenBank/DDBJ databases">
        <title>Completed Genome Sequence of two octocoral isolated bacterium, Endozoicomonas euniceicola EF212T and Endozoicomonas gorgoniicola PS125T.</title>
        <authorList>
            <person name="Chiou Y.-J."/>
            <person name="Chen Y.-H."/>
        </authorList>
    </citation>
    <scope>NUCLEOTIDE SEQUENCE</scope>
    <source>
        <strain evidence="1">EF212</strain>
    </source>
</reference>